<organism evidence="3 4">
    <name type="scientific">Basidiobolus ranarum</name>
    <dbReference type="NCBI Taxonomy" id="34480"/>
    <lineage>
        <taxon>Eukaryota</taxon>
        <taxon>Fungi</taxon>
        <taxon>Fungi incertae sedis</taxon>
        <taxon>Zoopagomycota</taxon>
        <taxon>Entomophthoromycotina</taxon>
        <taxon>Basidiobolomycetes</taxon>
        <taxon>Basidiobolales</taxon>
        <taxon>Basidiobolaceae</taxon>
        <taxon>Basidiobolus</taxon>
    </lineage>
</organism>
<keyword evidence="2" id="KW-0732">Signal</keyword>
<protein>
    <submittedName>
        <fullName evidence="3">Uncharacterized protein</fullName>
    </submittedName>
</protein>
<evidence type="ECO:0000313" key="4">
    <source>
        <dbReference type="Proteomes" id="UP001479436"/>
    </source>
</evidence>
<feature type="chain" id="PRO_5046262949" evidence="2">
    <location>
        <begin position="21"/>
        <end position="130"/>
    </location>
</feature>
<feature type="region of interest" description="Disordered" evidence="1">
    <location>
        <begin position="109"/>
        <end position="130"/>
    </location>
</feature>
<evidence type="ECO:0000313" key="3">
    <source>
        <dbReference type="EMBL" id="KAK9679453.1"/>
    </source>
</evidence>
<name>A0ABR2VLU6_9FUNG</name>
<dbReference type="Proteomes" id="UP001479436">
    <property type="component" value="Unassembled WGS sequence"/>
</dbReference>
<proteinExistence type="predicted"/>
<feature type="signal peptide" evidence="2">
    <location>
        <begin position="1"/>
        <end position="20"/>
    </location>
</feature>
<accession>A0ABR2VLU6</accession>
<evidence type="ECO:0000256" key="2">
    <source>
        <dbReference type="SAM" id="SignalP"/>
    </source>
</evidence>
<dbReference type="EMBL" id="JASJQH010009455">
    <property type="protein sequence ID" value="KAK9679453.1"/>
    <property type="molecule type" value="Genomic_DNA"/>
</dbReference>
<comment type="caution">
    <text evidence="3">The sequence shown here is derived from an EMBL/GenBank/DDBJ whole genome shotgun (WGS) entry which is preliminary data.</text>
</comment>
<gene>
    <name evidence="3" type="ORF">K7432_016258</name>
</gene>
<evidence type="ECO:0000256" key="1">
    <source>
        <dbReference type="SAM" id="MobiDB-lite"/>
    </source>
</evidence>
<keyword evidence="4" id="KW-1185">Reference proteome</keyword>
<sequence length="130" mass="14465">MARLFISTLACITALSSVHCLLSLSPGNPFTPENYPGLIIEVSGMNAICHHGDITFLVEISGECPMDVGCYALDKDREYIERDLADLKKNGNEVWPQFSEGGFPYRVNPRDTDLKNWPNKGKQATCKNDE</sequence>
<reference evidence="3 4" key="1">
    <citation type="submission" date="2023-04" db="EMBL/GenBank/DDBJ databases">
        <title>Genome of Basidiobolus ranarum AG-B5.</title>
        <authorList>
            <person name="Stajich J.E."/>
            <person name="Carter-House D."/>
            <person name="Gryganskyi A."/>
        </authorList>
    </citation>
    <scope>NUCLEOTIDE SEQUENCE [LARGE SCALE GENOMIC DNA]</scope>
    <source>
        <strain evidence="3 4">AG-B5</strain>
    </source>
</reference>